<evidence type="ECO:0000256" key="15">
    <source>
        <dbReference type="ARBA" id="ARBA00022989"/>
    </source>
</evidence>
<dbReference type="GO" id="GO:1990682">
    <property type="term" value="C:CSF1-CSF1R complex"/>
    <property type="evidence" value="ECO:0007669"/>
    <property type="project" value="TreeGrafter"/>
</dbReference>
<feature type="chain" id="PRO_5004374118" description="receptor protein-tyrosine kinase" evidence="34">
    <location>
        <begin position="18"/>
        <end position="978"/>
    </location>
</feature>
<dbReference type="RefSeq" id="NP_001284399.1">
    <property type="nucleotide sequence ID" value="NM_001297470.1"/>
</dbReference>
<keyword evidence="15 33" id="KW-1133">Transmembrane helix</keyword>
<keyword evidence="14" id="KW-0391">Immunity</keyword>
<dbReference type="PROSITE" id="PS00107">
    <property type="entry name" value="PROTEIN_KINASE_ATP"/>
    <property type="match status" value="1"/>
</dbReference>
<evidence type="ECO:0000256" key="17">
    <source>
        <dbReference type="ARBA" id="ARBA00023137"/>
    </source>
</evidence>
<feature type="signal peptide" evidence="34">
    <location>
        <begin position="1"/>
        <end position="17"/>
    </location>
</feature>
<dbReference type="InterPro" id="IPR013151">
    <property type="entry name" value="Immunoglobulin_dom"/>
</dbReference>
<dbReference type="GO" id="GO:1905521">
    <property type="term" value="P:regulation of macrophage migration"/>
    <property type="evidence" value="ECO:0007669"/>
    <property type="project" value="UniProtKB-ARBA"/>
</dbReference>
<evidence type="ECO:0000256" key="3">
    <source>
        <dbReference type="ARBA" id="ARBA00022475"/>
    </source>
</evidence>
<gene>
    <name evidence="37" type="primary">csf1ra</name>
    <name evidence="37" type="synonym">fms</name>
</gene>
<dbReference type="SUPFAM" id="SSF56112">
    <property type="entry name" value="Protein kinase-like (PK-like)"/>
    <property type="match status" value="1"/>
</dbReference>
<dbReference type="InterPro" id="IPR003599">
    <property type="entry name" value="Ig_sub"/>
</dbReference>
<feature type="site" description="Important for interaction with phosphotyrosine-binding proteins" evidence="29">
    <location>
        <position position="933"/>
    </location>
</feature>
<dbReference type="InterPro" id="IPR008266">
    <property type="entry name" value="Tyr_kinase_AS"/>
</dbReference>
<feature type="binding site" evidence="28">
    <location>
        <position position="569"/>
    </location>
    <ligand>
        <name>Mg(2+)</name>
        <dbReference type="ChEBI" id="CHEBI:18420"/>
    </ligand>
</feature>
<dbReference type="InterPro" id="IPR001245">
    <property type="entry name" value="Ser-Thr/Tyr_kinase_cat_dom"/>
</dbReference>
<keyword evidence="7 33" id="KW-0812">Transmembrane</keyword>
<dbReference type="Pfam" id="PF00047">
    <property type="entry name" value="ig"/>
    <property type="match status" value="1"/>
</dbReference>
<keyword evidence="3" id="KW-1003">Cell membrane</keyword>
<evidence type="ECO:0000259" key="36">
    <source>
        <dbReference type="PROSITE" id="PS50835"/>
    </source>
</evidence>
<feature type="active site" description="Proton acceptor" evidence="26">
    <location>
        <position position="786"/>
    </location>
</feature>
<feature type="binding site" evidence="28">
    <location>
        <position position="791"/>
    </location>
    <ligand>
        <name>Mg(2+)</name>
        <dbReference type="ChEBI" id="CHEBI:18420"/>
    </ligand>
</feature>
<evidence type="ECO:0000256" key="6">
    <source>
        <dbReference type="ARBA" id="ARBA00022679"/>
    </source>
</evidence>
<evidence type="ECO:0000256" key="32">
    <source>
        <dbReference type="PROSITE-ProRule" id="PRU10141"/>
    </source>
</evidence>
<dbReference type="GO" id="GO:0045087">
    <property type="term" value="P:innate immune response"/>
    <property type="evidence" value="ECO:0007669"/>
    <property type="project" value="UniProtKB-KW"/>
</dbReference>
<keyword evidence="6" id="KW-0808">Transferase</keyword>
<dbReference type="GO" id="GO:0019838">
    <property type="term" value="F:growth factor binding"/>
    <property type="evidence" value="ECO:0007669"/>
    <property type="project" value="TreeGrafter"/>
</dbReference>
<evidence type="ECO:0000256" key="20">
    <source>
        <dbReference type="ARBA" id="ARBA00023180"/>
    </source>
</evidence>
<dbReference type="EC" id="2.7.10.1" evidence="2"/>
<dbReference type="PRINTS" id="PR01832">
    <property type="entry name" value="VEGFRECEPTOR"/>
</dbReference>
<comment type="catalytic activity">
    <reaction evidence="23">
        <text>L-tyrosyl-[protein] + ATP = O-phospho-L-tyrosyl-[protein] + ADP + H(+)</text>
        <dbReference type="Rhea" id="RHEA:10596"/>
        <dbReference type="Rhea" id="RHEA-COMP:10136"/>
        <dbReference type="Rhea" id="RHEA-COMP:20101"/>
        <dbReference type="ChEBI" id="CHEBI:15378"/>
        <dbReference type="ChEBI" id="CHEBI:30616"/>
        <dbReference type="ChEBI" id="CHEBI:46858"/>
        <dbReference type="ChEBI" id="CHEBI:61978"/>
        <dbReference type="ChEBI" id="CHEBI:456216"/>
        <dbReference type="EC" id="2.7.10.1"/>
    </reaction>
</comment>
<dbReference type="SUPFAM" id="SSF48726">
    <property type="entry name" value="Immunoglobulin"/>
    <property type="match status" value="5"/>
</dbReference>
<feature type="binding site" evidence="27">
    <location>
        <begin position="597"/>
        <end position="604"/>
    </location>
    <ligand>
        <name>ATP</name>
        <dbReference type="ChEBI" id="CHEBI:30616"/>
    </ligand>
</feature>
<dbReference type="PANTHER" id="PTHR24416">
    <property type="entry name" value="TYROSINE-PROTEIN KINASE RECEPTOR"/>
    <property type="match status" value="1"/>
</dbReference>
<dbReference type="GO" id="GO:0030316">
    <property type="term" value="P:osteoclast differentiation"/>
    <property type="evidence" value="ECO:0007669"/>
    <property type="project" value="TreeGrafter"/>
</dbReference>
<sequence length="978" mass="110546">MQSHLTLLLVLVASASSEEWKPIIRVNSKVVTGPEVVVRAGRPLDLRCEGNGPVNWQPRLPKHRRYVSRGNGNVRVFKVERSSAEFTGTYKCFYTAKPSFNTLTSSLHVYVKDPQRVFWTSSTTLRVVRKEGDNFRLPCLLTDPSATDLGLRMDNGTTVPPGMNFTVDRHRGILIHSLHPSFNADYVCTAKVNGVERTSKAFSINVIQKLRFPPYVFLETDEYVRIVGEEIKIRCTTHNPNFNYNVTWKYTTKSNPTIEETVRSNGENRLDIQSILTISAVDLADTGNISCIGTNEAGVNSTTTYLLVVDKPYIRLLPQLSPTLTLKGLSVVVKEGEDLELSLLIEAYPQITEQGWLTPTPPNTSTQEHKFIRYNNRYVATLQLKRMNIQEQGQYTFYAKSDLTNASISFQVQMYQRPNAVVRWENVTTLSCTSFGYPAPRIIWYQCPGIRPTCNENTSGLQLAIPLQAPTVEVQREEYGAVEVESILTVGLSSQRMTVECVAFNLVGVSRDTLAMEVSDKLFTTTLSGAAGILAILLVLLAILLYKYKQKPRYEIRWKIIEARDGNNYTFIDPTQLPYNEKWEFPRDKLKLGKILGAGAFGKVVEATAYGLGKEDNVMRVAVKMLKASAHSDEREALMSELKILSHLGHHKHIVNLLGACTYGGPVLVITEYCSLGDLLNFLRQKAETFVNFVMNIPEIGESSSDYKNICIQKQFIRSDSGISSFASSSYLEMRPSQLPNTEQSRESDCEETGDWPLDIDDLLRFSLQVAQGLDFLAAKNCIHRDVAARNVLLTSRREAKICDFGLARDIMNDSNYVVKGNARLPVKWMAPESIFDCVYTVQSDVWSYGILLWEIFSLGQSPYPSIAVDTRFYKMVKRGYQMSQPDFAPLDMYAIMKMCWNLEPTKRPTFNKIGQMIEKLLGGQLEEEQVIYQNMQQEVTEADAYDKPKCHDGPCDQSCDHEEEEQPLMKTNNYQFC</sequence>
<dbReference type="AlphaFoldDB" id="R4IZG6"/>
<dbReference type="GO" id="GO:0043235">
    <property type="term" value="C:receptor complex"/>
    <property type="evidence" value="ECO:0007669"/>
    <property type="project" value="TreeGrafter"/>
</dbReference>
<evidence type="ECO:0000256" key="9">
    <source>
        <dbReference type="ARBA" id="ARBA00022737"/>
    </source>
</evidence>
<feature type="disulfide bond" evidence="31">
    <location>
        <begin position="235"/>
        <end position="291"/>
    </location>
</feature>
<dbReference type="GO" id="GO:0022603">
    <property type="term" value="P:regulation of anatomical structure morphogenesis"/>
    <property type="evidence" value="ECO:0007669"/>
    <property type="project" value="UniProtKB-ARBA"/>
</dbReference>
<dbReference type="FunFam" id="3.30.200.20:FF:000025">
    <property type="entry name" value="Platelet-derived growth factor receptor alpha"/>
    <property type="match status" value="1"/>
</dbReference>
<evidence type="ECO:0000256" key="10">
    <source>
        <dbReference type="ARBA" id="ARBA00022741"/>
    </source>
</evidence>
<evidence type="ECO:0000256" key="28">
    <source>
        <dbReference type="PIRSR" id="PIRSR000615-3"/>
    </source>
</evidence>
<evidence type="ECO:0000256" key="33">
    <source>
        <dbReference type="SAM" id="Phobius"/>
    </source>
</evidence>
<keyword evidence="20" id="KW-0325">Glycoprotein</keyword>
<keyword evidence="4" id="KW-0597">Phosphoprotein</keyword>
<keyword evidence="28" id="KW-0460">Magnesium</keyword>
<dbReference type="InterPro" id="IPR011009">
    <property type="entry name" value="Kinase-like_dom_sf"/>
</dbReference>
<dbReference type="InterPro" id="IPR000719">
    <property type="entry name" value="Prot_kinase_dom"/>
</dbReference>
<dbReference type="InterPro" id="IPR017441">
    <property type="entry name" value="Protein_kinase_ATP_BS"/>
</dbReference>
<protein>
    <recommendedName>
        <fullName evidence="2">receptor protein-tyrosine kinase</fullName>
        <ecNumber evidence="2">2.7.10.1</ecNumber>
    </recommendedName>
</protein>
<keyword evidence="8 34" id="KW-0732">Signal</keyword>
<feature type="domain" description="Ig-like" evidence="36">
    <location>
        <begin position="214"/>
        <end position="307"/>
    </location>
</feature>
<evidence type="ECO:0000256" key="27">
    <source>
        <dbReference type="PIRSR" id="PIRSR000615-2"/>
    </source>
</evidence>
<keyword evidence="12 27" id="KW-0067">ATP-binding</keyword>
<dbReference type="FunFam" id="1.10.510.10:FF:000177">
    <property type="entry name" value="Mast/stem cell growth factor receptor"/>
    <property type="match status" value="1"/>
</dbReference>
<feature type="binding site" evidence="27">
    <location>
        <position position="790"/>
    </location>
    <ligand>
        <name>ATP</name>
        <dbReference type="ChEBI" id="CHEBI:30616"/>
    </ligand>
</feature>
<evidence type="ECO:0000256" key="29">
    <source>
        <dbReference type="PIRSR" id="PIRSR000615-4"/>
    </source>
</evidence>
<keyword evidence="13" id="KW-0832">Ubl conjugation</keyword>
<evidence type="ECO:0000256" key="19">
    <source>
        <dbReference type="ARBA" id="ARBA00023170"/>
    </source>
</evidence>
<dbReference type="PROSITE" id="PS00109">
    <property type="entry name" value="PROTEIN_KINASE_TYR"/>
    <property type="match status" value="1"/>
</dbReference>
<dbReference type="GO" id="GO:0019955">
    <property type="term" value="F:cytokine binding"/>
    <property type="evidence" value="ECO:0007669"/>
    <property type="project" value="InterPro"/>
</dbReference>
<feature type="disulfide bond" evidence="31">
    <location>
        <begin position="432"/>
        <end position="501"/>
    </location>
</feature>
<dbReference type="KEGG" id="pret:103471278"/>
<keyword evidence="5" id="KW-0399">Innate immunity</keyword>
<feature type="transmembrane region" description="Helical" evidence="33">
    <location>
        <begin position="522"/>
        <end position="546"/>
    </location>
</feature>
<evidence type="ECO:0000256" key="12">
    <source>
        <dbReference type="ARBA" id="ARBA00022840"/>
    </source>
</evidence>
<dbReference type="Gene3D" id="1.10.510.10">
    <property type="entry name" value="Transferase(Phosphotransferase) domain 1"/>
    <property type="match status" value="1"/>
</dbReference>
<dbReference type="GO" id="GO:0097324">
    <property type="term" value="P:melanocyte migration"/>
    <property type="evidence" value="ECO:0007669"/>
    <property type="project" value="UniProtKB-ARBA"/>
</dbReference>
<dbReference type="FunFam" id="2.60.40.10:FF:002322">
    <property type="entry name" value="macrophage colony-stimulating factor 1 receptor"/>
    <property type="match status" value="1"/>
</dbReference>
<evidence type="ECO:0000256" key="14">
    <source>
        <dbReference type="ARBA" id="ARBA00022859"/>
    </source>
</evidence>
<evidence type="ECO:0000256" key="26">
    <source>
        <dbReference type="PIRSR" id="PIRSR000615-1"/>
    </source>
</evidence>
<keyword evidence="17" id="KW-0829">Tyrosine-protein kinase</keyword>
<feature type="disulfide bond" evidence="31">
    <location>
        <begin position="139"/>
        <end position="188"/>
    </location>
</feature>
<dbReference type="InterPro" id="IPR050122">
    <property type="entry name" value="RTK"/>
</dbReference>
<evidence type="ECO:0000256" key="7">
    <source>
        <dbReference type="ARBA" id="ARBA00022692"/>
    </source>
</evidence>
<dbReference type="Pfam" id="PF07714">
    <property type="entry name" value="PK_Tyr_Ser-Thr"/>
    <property type="match status" value="1"/>
</dbReference>
<dbReference type="GO" id="GO:0005011">
    <property type="term" value="F:macrophage colony-stimulating factor receptor activity"/>
    <property type="evidence" value="ECO:0007669"/>
    <property type="project" value="TreeGrafter"/>
</dbReference>
<dbReference type="FunFam" id="2.60.40.10:FF:001029">
    <property type="entry name" value="Macrophage colony-stimulating factor 1 receptor"/>
    <property type="match status" value="1"/>
</dbReference>
<feature type="binding site" evidence="27 32">
    <location>
        <position position="624"/>
    </location>
    <ligand>
        <name>ATP</name>
        <dbReference type="ChEBI" id="CHEBI:30616"/>
    </ligand>
</feature>
<dbReference type="GO" id="GO:0005886">
    <property type="term" value="C:plasma membrane"/>
    <property type="evidence" value="ECO:0007669"/>
    <property type="project" value="UniProtKB-SubCell"/>
</dbReference>
<dbReference type="SMART" id="SM00408">
    <property type="entry name" value="IGc2"/>
    <property type="match status" value="1"/>
</dbReference>
<keyword evidence="22" id="KW-0393">Immunoglobulin domain</keyword>
<evidence type="ECO:0000256" key="34">
    <source>
        <dbReference type="SAM" id="SignalP"/>
    </source>
</evidence>
<dbReference type="PIRSF" id="PIRSF000615">
    <property type="entry name" value="TyrPK_CSF1-R"/>
    <property type="match status" value="1"/>
</dbReference>
<evidence type="ECO:0000256" key="25">
    <source>
        <dbReference type="ARBA" id="ARBA00062014"/>
    </source>
</evidence>
<feature type="disulfide bond" evidence="31">
    <location>
        <begin position="48"/>
        <end position="92"/>
    </location>
</feature>
<evidence type="ECO:0000256" key="13">
    <source>
        <dbReference type="ARBA" id="ARBA00022843"/>
    </source>
</evidence>
<dbReference type="Gene3D" id="2.60.40.10">
    <property type="entry name" value="Immunoglobulins"/>
    <property type="match status" value="5"/>
</dbReference>
<evidence type="ECO:0000256" key="18">
    <source>
        <dbReference type="ARBA" id="ARBA00023157"/>
    </source>
</evidence>
<evidence type="ECO:0000256" key="2">
    <source>
        <dbReference type="ARBA" id="ARBA00011902"/>
    </source>
</evidence>
<dbReference type="InterPro" id="IPR036179">
    <property type="entry name" value="Ig-like_dom_sf"/>
</dbReference>
<dbReference type="GO" id="GO:0005524">
    <property type="term" value="F:ATP binding"/>
    <property type="evidence" value="ECO:0007669"/>
    <property type="project" value="UniProtKB-UniRule"/>
</dbReference>
<dbReference type="GeneID" id="103471278"/>
<name>R4IZG6_POERE</name>
<dbReference type="GO" id="GO:0048513">
    <property type="term" value="P:animal organ development"/>
    <property type="evidence" value="ECO:0007669"/>
    <property type="project" value="UniProtKB-ARBA"/>
</dbReference>
<feature type="binding site" evidence="28">
    <location>
        <position position="804"/>
    </location>
    <ligand>
        <name>Mg(2+)</name>
        <dbReference type="ChEBI" id="CHEBI:18420"/>
    </ligand>
</feature>
<organism evidence="37">
    <name type="scientific">Poecilia reticulata</name>
    <name type="common">Guppy</name>
    <name type="synonym">Acanthophacelus reticulatus</name>
    <dbReference type="NCBI Taxonomy" id="8081"/>
    <lineage>
        <taxon>Eukaryota</taxon>
        <taxon>Metazoa</taxon>
        <taxon>Chordata</taxon>
        <taxon>Craniata</taxon>
        <taxon>Vertebrata</taxon>
        <taxon>Euteleostomi</taxon>
        <taxon>Actinopterygii</taxon>
        <taxon>Neopterygii</taxon>
        <taxon>Teleostei</taxon>
        <taxon>Neoteleostei</taxon>
        <taxon>Acanthomorphata</taxon>
        <taxon>Ovalentaria</taxon>
        <taxon>Atherinomorphae</taxon>
        <taxon>Cyprinodontiformes</taxon>
        <taxon>Poeciliidae</taxon>
        <taxon>Poeciliinae</taxon>
        <taxon>Poecilia</taxon>
    </lineage>
</organism>
<dbReference type="EMBL" id="KC143122">
    <property type="protein sequence ID" value="AGF41338.1"/>
    <property type="molecule type" value="mRNA"/>
</dbReference>
<comment type="function">
    <text evidence="24">Tyrosine-protein kinase that acts as a cell-surface receptor for CSF1 and plays an essential role in the regulation of survival, proliferation and differentiation of hematopoietic precursor cells, especially mononuclear phagocytes, such as macrophages and monocytes. Plays an important role in innate immunity and in inflammatory processes. Plays an important role in the regulation of osteoclast proliferation and differentiation, the regulation of bone resorption, and is required for normal bone development. Promotes reorganization of the actin cytoskeleton, regulates formation of membrane ruffles, cell adhesion and cell migration. Activates several signaling pathways in response to ligand binding.</text>
</comment>
<keyword evidence="11" id="KW-0418">Kinase</keyword>
<keyword evidence="28" id="KW-0479">Metal-binding</keyword>
<dbReference type="GO" id="GO:0030335">
    <property type="term" value="P:positive regulation of cell migration"/>
    <property type="evidence" value="ECO:0007669"/>
    <property type="project" value="TreeGrafter"/>
</dbReference>
<dbReference type="InterPro" id="IPR020635">
    <property type="entry name" value="Tyr_kinase_cat_dom"/>
</dbReference>
<dbReference type="CTD" id="64274"/>
<feature type="domain" description="Protein kinase" evidence="35">
    <location>
        <begin position="590"/>
        <end position="922"/>
    </location>
</feature>
<dbReference type="GO" id="GO:0043408">
    <property type="term" value="P:regulation of MAPK cascade"/>
    <property type="evidence" value="ECO:0007669"/>
    <property type="project" value="TreeGrafter"/>
</dbReference>
<keyword evidence="16 33" id="KW-0472">Membrane</keyword>
<evidence type="ECO:0000256" key="22">
    <source>
        <dbReference type="ARBA" id="ARBA00023319"/>
    </source>
</evidence>
<dbReference type="GO" id="GO:0007169">
    <property type="term" value="P:cell surface receptor protein tyrosine kinase signaling pathway"/>
    <property type="evidence" value="ECO:0007669"/>
    <property type="project" value="TreeGrafter"/>
</dbReference>
<dbReference type="InterPro" id="IPR030658">
    <property type="entry name" value="CSF-1_receptor"/>
</dbReference>
<dbReference type="SMART" id="SM00409">
    <property type="entry name" value="IG"/>
    <property type="match status" value="4"/>
</dbReference>
<dbReference type="Pfam" id="PF25305">
    <property type="entry name" value="Ig_PDGFR_d4"/>
    <property type="match status" value="1"/>
</dbReference>
<evidence type="ECO:0000256" key="4">
    <source>
        <dbReference type="ARBA" id="ARBA00022553"/>
    </source>
</evidence>
<dbReference type="InterPro" id="IPR007110">
    <property type="entry name" value="Ig-like_dom"/>
</dbReference>
<feature type="binding site" evidence="30">
    <location>
        <begin position="596"/>
        <end position="604"/>
    </location>
    <ligand>
        <name>ATP</name>
        <dbReference type="ChEBI" id="CHEBI:30616"/>
    </ligand>
</feature>
<dbReference type="Gene3D" id="3.30.200.20">
    <property type="entry name" value="Phosphorylase Kinase, domain 1"/>
    <property type="match status" value="1"/>
</dbReference>
<accession>R4IZG6</accession>
<evidence type="ECO:0000256" key="23">
    <source>
        <dbReference type="ARBA" id="ARBA00051243"/>
    </source>
</evidence>
<dbReference type="OrthoDB" id="6077854at2759"/>
<evidence type="ECO:0000256" key="31">
    <source>
        <dbReference type="PIRSR" id="PIRSR500947-52"/>
    </source>
</evidence>
<dbReference type="PROSITE" id="PS50011">
    <property type="entry name" value="PROTEIN_KINASE_DOM"/>
    <property type="match status" value="1"/>
</dbReference>
<feature type="binding site" evidence="27">
    <location>
        <begin position="672"/>
        <end position="678"/>
    </location>
    <ligand>
        <name>ATP</name>
        <dbReference type="ChEBI" id="CHEBI:30616"/>
    </ligand>
</feature>
<evidence type="ECO:0000256" key="21">
    <source>
        <dbReference type="ARBA" id="ARBA00023198"/>
    </source>
</evidence>
<reference evidence="37" key="1">
    <citation type="journal article" date="2013" name="Genetics">
        <title>Pigment Pattern Formation in the Guppy, Poecilia reticulata, Involves the Kita and Csf1ra Receptor Tyrosine Kinases.</title>
        <authorList>
            <person name="Kottler V.A."/>
            <person name="Fadeev A."/>
            <person name="Weigel D."/>
            <person name="Dreyer C."/>
        </authorList>
    </citation>
    <scope>NUCLEOTIDE SEQUENCE</scope>
    <source>
        <strain evidence="37">BDZW1</strain>
    </source>
</reference>
<dbReference type="PROSITE" id="PS50835">
    <property type="entry name" value="IG_LIKE"/>
    <property type="match status" value="1"/>
</dbReference>
<keyword evidence="18 31" id="KW-1015">Disulfide bond</keyword>
<dbReference type="InterPro" id="IPR003598">
    <property type="entry name" value="Ig_sub2"/>
</dbReference>
<dbReference type="GO" id="GO:0046872">
    <property type="term" value="F:metal ion binding"/>
    <property type="evidence" value="ECO:0007669"/>
    <property type="project" value="UniProtKB-KW"/>
</dbReference>
<evidence type="ECO:0000256" key="24">
    <source>
        <dbReference type="ARBA" id="ARBA00058066"/>
    </source>
</evidence>
<proteinExistence type="evidence at transcript level"/>
<comment type="subunit">
    <text evidence="25">Monomer. Homodimer. Interacts with CSF1.</text>
</comment>
<keyword evidence="19 37" id="KW-0675">Receptor</keyword>
<keyword evidence="10 27" id="KW-0547">Nucleotide-binding</keyword>
<keyword evidence="9" id="KW-0677">Repeat</keyword>
<comment type="subcellular location">
    <subcellularLocation>
        <location evidence="1">Cell membrane</location>
        <topology evidence="1">Single-pass type I membrane protein</topology>
    </subcellularLocation>
</comment>
<evidence type="ECO:0000256" key="5">
    <source>
        <dbReference type="ARBA" id="ARBA00022588"/>
    </source>
</evidence>
<evidence type="ECO:0000313" key="37">
    <source>
        <dbReference type="EMBL" id="AGF41338.1"/>
    </source>
</evidence>
<dbReference type="GO" id="GO:0006954">
    <property type="term" value="P:inflammatory response"/>
    <property type="evidence" value="ECO:0007669"/>
    <property type="project" value="UniProtKB-KW"/>
</dbReference>
<dbReference type="InterPro" id="IPR013783">
    <property type="entry name" value="Ig-like_fold"/>
</dbReference>
<keyword evidence="21" id="KW-0395">Inflammatory response</keyword>
<evidence type="ECO:0000256" key="1">
    <source>
        <dbReference type="ARBA" id="ARBA00004251"/>
    </source>
</evidence>
<dbReference type="GO" id="GO:0030318">
    <property type="term" value="P:melanocyte differentiation"/>
    <property type="evidence" value="ECO:0007669"/>
    <property type="project" value="UniProtKB-ARBA"/>
</dbReference>
<evidence type="ECO:0000256" key="30">
    <source>
        <dbReference type="PIRSR" id="PIRSR500947-51"/>
    </source>
</evidence>
<evidence type="ECO:0000256" key="11">
    <source>
        <dbReference type="ARBA" id="ARBA00022777"/>
    </source>
</evidence>
<dbReference type="PIRSF" id="PIRSF500947">
    <property type="entry name" value="CSF-1_receptor"/>
    <property type="match status" value="1"/>
</dbReference>
<evidence type="ECO:0000256" key="8">
    <source>
        <dbReference type="ARBA" id="ARBA00022729"/>
    </source>
</evidence>
<dbReference type="PANTHER" id="PTHR24416:SF47">
    <property type="entry name" value="MACROPHAGE COLONY-STIMULATING FACTOR 1 RECEPTOR"/>
    <property type="match status" value="1"/>
</dbReference>
<evidence type="ECO:0000259" key="35">
    <source>
        <dbReference type="PROSITE" id="PS50011"/>
    </source>
</evidence>
<evidence type="ECO:0000256" key="16">
    <source>
        <dbReference type="ARBA" id="ARBA00023136"/>
    </source>
</evidence>
<dbReference type="SMART" id="SM00219">
    <property type="entry name" value="TyrKc"/>
    <property type="match status" value="1"/>
</dbReference>